<dbReference type="OrthoDB" id="5495375at2"/>
<dbReference type="Pfam" id="PF12697">
    <property type="entry name" value="Abhydrolase_6"/>
    <property type="match status" value="1"/>
</dbReference>
<dbReference type="Proteomes" id="UP000246722">
    <property type="component" value="Unassembled WGS sequence"/>
</dbReference>
<dbReference type="PRINTS" id="PR00111">
    <property type="entry name" value="ABHYDROLASE"/>
</dbReference>
<dbReference type="PANTHER" id="PTHR43798">
    <property type="entry name" value="MONOACYLGLYCEROL LIPASE"/>
    <property type="match status" value="1"/>
</dbReference>
<name>A0A317ZUJ6_9MICO</name>
<evidence type="ECO:0000313" key="2">
    <source>
        <dbReference type="EMBL" id="PXA68819.1"/>
    </source>
</evidence>
<dbReference type="GO" id="GO:0016787">
    <property type="term" value="F:hydrolase activity"/>
    <property type="evidence" value="ECO:0007669"/>
    <property type="project" value="UniProtKB-KW"/>
</dbReference>
<keyword evidence="3" id="KW-1185">Reference proteome</keyword>
<comment type="caution">
    <text evidence="2">The sequence shown here is derived from an EMBL/GenBank/DDBJ whole genome shotgun (WGS) entry which is preliminary data.</text>
</comment>
<dbReference type="SUPFAM" id="SSF53474">
    <property type="entry name" value="alpha/beta-Hydrolases"/>
    <property type="match status" value="1"/>
</dbReference>
<keyword evidence="2" id="KW-0378">Hydrolase</keyword>
<gene>
    <name evidence="2" type="ORF">CTB96_12250</name>
</gene>
<evidence type="ECO:0000313" key="3">
    <source>
        <dbReference type="Proteomes" id="UP000246722"/>
    </source>
</evidence>
<organism evidence="2 3">
    <name type="scientific">Cryobacterium arcticum</name>
    <dbReference type="NCBI Taxonomy" id="670052"/>
    <lineage>
        <taxon>Bacteria</taxon>
        <taxon>Bacillati</taxon>
        <taxon>Actinomycetota</taxon>
        <taxon>Actinomycetes</taxon>
        <taxon>Micrococcales</taxon>
        <taxon>Microbacteriaceae</taxon>
        <taxon>Cryobacterium</taxon>
    </lineage>
</organism>
<proteinExistence type="predicted"/>
<dbReference type="InterPro" id="IPR000073">
    <property type="entry name" value="AB_hydrolase_1"/>
</dbReference>
<dbReference type="EMBL" id="QHLY01000012">
    <property type="protein sequence ID" value="PXA68819.1"/>
    <property type="molecule type" value="Genomic_DNA"/>
</dbReference>
<dbReference type="AlphaFoldDB" id="A0A317ZUJ6"/>
<evidence type="ECO:0000259" key="1">
    <source>
        <dbReference type="Pfam" id="PF12697"/>
    </source>
</evidence>
<dbReference type="Gene3D" id="3.40.50.1820">
    <property type="entry name" value="alpha/beta hydrolase"/>
    <property type="match status" value="1"/>
</dbReference>
<protein>
    <submittedName>
        <fullName evidence="2">Alpha/beta hydrolase</fullName>
    </submittedName>
</protein>
<dbReference type="InterPro" id="IPR050266">
    <property type="entry name" value="AB_hydrolase_sf"/>
</dbReference>
<feature type="domain" description="AB hydrolase-1" evidence="1">
    <location>
        <begin position="5"/>
        <end position="222"/>
    </location>
</feature>
<accession>A0A317ZUJ6</accession>
<sequence length="250" mass="26591">MPVPVLLVHGIRTSASMWRHQQEMLTAAGHPVLAVDLPGHGSRLHEAFTVEGALAAIDAGVDSLGGPVLLVGLSLGGYYAIAYAARRPDRVLGLVAASSSFVPSGPGLTGYRALAGLIHRLPDRGLGLHTFLVRRTLPPAGVTDVLAGGVALDVMAAGLAETGRLTPLADLRAYPGRVWLVNGAFDHFRLHQNRFLKAARHGTLVIVPRASHLVSLHRPDRFDRVLRRIITLVEGDPAFPAVKSVNGEPR</sequence>
<dbReference type="InterPro" id="IPR029058">
    <property type="entry name" value="AB_hydrolase_fold"/>
</dbReference>
<reference evidence="2 3" key="1">
    <citation type="submission" date="2018-05" db="EMBL/GenBank/DDBJ databases">
        <title>Genetic diversity of glacier-inhabiting Cryobacterium bacteria in China and description of Cryobacterium mengkeensis sp. nov. and Arthrobacter glacialis sp. nov.</title>
        <authorList>
            <person name="Liu Q."/>
            <person name="Xin Y.-H."/>
        </authorList>
    </citation>
    <scope>NUCLEOTIDE SEQUENCE [LARGE SCALE GENOMIC DNA]</scope>
    <source>
        <strain evidence="2 3">SK-1</strain>
    </source>
</reference>